<dbReference type="Gene3D" id="2.60.120.200">
    <property type="match status" value="2"/>
</dbReference>
<feature type="chain" id="PRO_5027100879" evidence="2">
    <location>
        <begin position="29"/>
        <end position="917"/>
    </location>
</feature>
<gene>
    <name evidence="5" type="ORF">F8C67_03645</name>
</gene>
<dbReference type="PROSITE" id="PS50060">
    <property type="entry name" value="MAM_2"/>
    <property type="match status" value="1"/>
</dbReference>
<name>A0A6N6RMP8_9FLAO</name>
<proteinExistence type="predicted"/>
<dbReference type="Pfam" id="PF00041">
    <property type="entry name" value="fn3"/>
    <property type="match status" value="1"/>
</dbReference>
<sequence>MNSLSLSISALFWSLFASLLVFSADANAQCTAETLPYQNQFGNWATFQCWSTSGGTPNVTATRANNRLTISSTGGYLGNKPVHTPYFAITHKAVLNFTLRHQYTSTSGVNDFFRVFVQRQNDSSWSVLRKVGPSFRSWSPGGTDNTKYLEIFLPDSLVGDTVRFQLRFEMSVSSSPWELANFRLLRSETDSVYSLPYAEDFDGSDWVPDQTLNNTGIPQFSHSADWRFHPWPSTDLRAVKWVVREDSTNSIETGPQADKSGTGNYLYTEASMDSGDSVYLYSPRIDFSGIQYPELKYSYYMRGSEIKVLYVGQKVDGIWITVDSLVGELQPRKTDPWRDRYVLLDSTGESQIRFIMVFDIDPLSAFQQDVAIDEVSITSNPCPIRRDMGVTFSNLTATSVDVSWNSGLSSNNFIFQYAPAGTFSGNRTTVNLNATSYSVSGLTPNTEYEVFLREDCGASGTSAIKGPYSFWTPCLPISAPFIETFDDTIIPTCWRTEPLIEGRMNSAWIPTGLSNAYFPAYGAQNQVDYTGNGGYAIGVDGSSPTPLDSVFIVTPLIDVSNLQVPQLSLWLYSNNTNYPGDNNSFYIDYYDGATWHYDVITYSGDSADWVNIKYILNPPQNPDSIQFVLRVDMDAVNQTFYNDILIDNFEILEGVNNACPPPTNIYVYIPDCGVAEVTWTTSNLNTNLIYGPKGFDPSSSGTTITSVTSPHRLYNLVPGDSIDIYLIDSCALGRWIEYVEANVDIVPPVVNDGYVYVSNTDSTVTYMFYAQVNSADSIEWRFAGLPAMMGDTVFVTFDDEILNYYNILPHTPCGQPVVSRSILIENISVREESVVRAMLLSPNPTDGVIQACIPNASSGERAFAIYSLNGDLVRTTGKANSPDGCYTLDLSDLPKGMYVLSVKDESGEVLREKVVLR</sequence>
<dbReference type="InterPro" id="IPR036116">
    <property type="entry name" value="FN3_sf"/>
</dbReference>
<dbReference type="InterPro" id="IPR003961">
    <property type="entry name" value="FN3_dom"/>
</dbReference>
<dbReference type="EMBL" id="WBVO01000001">
    <property type="protein sequence ID" value="KAB2814854.1"/>
    <property type="molecule type" value="Genomic_DNA"/>
</dbReference>
<organism evidence="5 6">
    <name type="scientific">Phaeocystidibacter luteus</name>
    <dbReference type="NCBI Taxonomy" id="911197"/>
    <lineage>
        <taxon>Bacteria</taxon>
        <taxon>Pseudomonadati</taxon>
        <taxon>Bacteroidota</taxon>
        <taxon>Flavobacteriia</taxon>
        <taxon>Flavobacteriales</taxon>
        <taxon>Phaeocystidibacteraceae</taxon>
        <taxon>Phaeocystidibacter</taxon>
    </lineage>
</organism>
<evidence type="ECO:0000259" key="3">
    <source>
        <dbReference type="PROSITE" id="PS50060"/>
    </source>
</evidence>
<feature type="domain" description="MAM" evidence="3">
    <location>
        <begin position="220"/>
        <end position="384"/>
    </location>
</feature>
<dbReference type="InterPro" id="IPR000998">
    <property type="entry name" value="MAM_dom"/>
</dbReference>
<dbReference type="InterPro" id="IPR026444">
    <property type="entry name" value="Secre_tail"/>
</dbReference>
<protein>
    <submittedName>
        <fullName evidence="5">T9SS type A sorting domain-containing protein</fullName>
    </submittedName>
</protein>
<dbReference type="SUPFAM" id="SSF49265">
    <property type="entry name" value="Fibronectin type III"/>
    <property type="match status" value="1"/>
</dbReference>
<dbReference type="SUPFAM" id="SSF49899">
    <property type="entry name" value="Concanavalin A-like lectins/glucanases"/>
    <property type="match status" value="1"/>
</dbReference>
<dbReference type="AlphaFoldDB" id="A0A6N6RMP8"/>
<reference evidence="5 6" key="1">
    <citation type="submission" date="2019-09" db="EMBL/GenBank/DDBJ databases">
        <title>Genomes of family Cryomorphaceae.</title>
        <authorList>
            <person name="Bowman J.P."/>
        </authorList>
    </citation>
    <scope>NUCLEOTIDE SEQUENCE [LARGE SCALE GENOMIC DNA]</scope>
    <source>
        <strain evidence="5 6">LMG 25704</strain>
    </source>
</reference>
<dbReference type="InterPro" id="IPR013783">
    <property type="entry name" value="Ig-like_fold"/>
</dbReference>
<dbReference type="NCBIfam" id="TIGR04183">
    <property type="entry name" value="Por_Secre_tail"/>
    <property type="match status" value="1"/>
</dbReference>
<keyword evidence="1 2" id="KW-0732">Signal</keyword>
<dbReference type="RefSeq" id="WP_151666431.1">
    <property type="nucleotide sequence ID" value="NZ_WBVO01000001.1"/>
</dbReference>
<accession>A0A6N6RMP8</accession>
<dbReference type="GO" id="GO:0016020">
    <property type="term" value="C:membrane"/>
    <property type="evidence" value="ECO:0007669"/>
    <property type="project" value="InterPro"/>
</dbReference>
<evidence type="ECO:0000313" key="5">
    <source>
        <dbReference type="EMBL" id="KAB2814854.1"/>
    </source>
</evidence>
<dbReference type="GO" id="GO:0004553">
    <property type="term" value="F:hydrolase activity, hydrolyzing O-glycosyl compounds"/>
    <property type="evidence" value="ECO:0007669"/>
    <property type="project" value="UniProtKB-ARBA"/>
</dbReference>
<dbReference type="CDD" id="cd00063">
    <property type="entry name" value="FN3"/>
    <property type="match status" value="1"/>
</dbReference>
<evidence type="ECO:0000259" key="4">
    <source>
        <dbReference type="PROSITE" id="PS50853"/>
    </source>
</evidence>
<feature type="signal peptide" evidence="2">
    <location>
        <begin position="1"/>
        <end position="28"/>
    </location>
</feature>
<dbReference type="InterPro" id="IPR013320">
    <property type="entry name" value="ConA-like_dom_sf"/>
</dbReference>
<evidence type="ECO:0000313" key="6">
    <source>
        <dbReference type="Proteomes" id="UP000468650"/>
    </source>
</evidence>
<keyword evidence="6" id="KW-1185">Reference proteome</keyword>
<comment type="caution">
    <text evidence="5">The sequence shown here is derived from an EMBL/GenBank/DDBJ whole genome shotgun (WGS) entry which is preliminary data.</text>
</comment>
<evidence type="ECO:0000256" key="2">
    <source>
        <dbReference type="SAM" id="SignalP"/>
    </source>
</evidence>
<dbReference type="Proteomes" id="UP000468650">
    <property type="component" value="Unassembled WGS sequence"/>
</dbReference>
<feature type="domain" description="Fibronectin type-III" evidence="4">
    <location>
        <begin position="386"/>
        <end position="480"/>
    </location>
</feature>
<dbReference type="OrthoDB" id="975384at2"/>
<dbReference type="GO" id="GO:0005975">
    <property type="term" value="P:carbohydrate metabolic process"/>
    <property type="evidence" value="ECO:0007669"/>
    <property type="project" value="UniProtKB-ARBA"/>
</dbReference>
<dbReference type="Pfam" id="PF00629">
    <property type="entry name" value="MAM"/>
    <property type="match status" value="1"/>
</dbReference>
<dbReference type="Gene3D" id="2.60.40.10">
    <property type="entry name" value="Immunoglobulins"/>
    <property type="match status" value="1"/>
</dbReference>
<dbReference type="PROSITE" id="PS50853">
    <property type="entry name" value="FN3"/>
    <property type="match status" value="1"/>
</dbReference>
<evidence type="ECO:0000256" key="1">
    <source>
        <dbReference type="ARBA" id="ARBA00022729"/>
    </source>
</evidence>
<dbReference type="Pfam" id="PF18962">
    <property type="entry name" value="Por_Secre_tail"/>
    <property type="match status" value="1"/>
</dbReference>
<dbReference type="SMART" id="SM00060">
    <property type="entry name" value="FN3"/>
    <property type="match status" value="1"/>
</dbReference>